<dbReference type="AlphaFoldDB" id="A0A3B0SD49"/>
<accession>A0A3B0SD49</accession>
<gene>
    <name evidence="1" type="ORF">MNBD_ALPHA01-846</name>
</gene>
<dbReference type="EMBL" id="UOEJ01000135">
    <property type="protein sequence ID" value="VAW00512.1"/>
    <property type="molecule type" value="Genomic_DNA"/>
</dbReference>
<proteinExistence type="predicted"/>
<dbReference type="Pfam" id="PF13801">
    <property type="entry name" value="Metal_resist"/>
    <property type="match status" value="1"/>
</dbReference>
<dbReference type="Gene3D" id="1.20.120.1490">
    <property type="match status" value="1"/>
</dbReference>
<name>A0A3B0SD49_9ZZZZ</name>
<evidence type="ECO:0008006" key="2">
    <source>
        <dbReference type="Google" id="ProtNLM"/>
    </source>
</evidence>
<evidence type="ECO:0000313" key="1">
    <source>
        <dbReference type="EMBL" id="VAW00512.1"/>
    </source>
</evidence>
<sequence>MSAFRRVVLSSLFLGVVVAAGFFAGDYYHKANMKKAAHSHVNFHKLLKLTPDQQDRLIPIEKKYAEQKAFYENQIRLANRELGDIMKKEKAYTVEVQAAVEKVHSAMGELQKVTLIHLFDMRNLLDEKQARVFDNFVADAMHGL</sequence>
<organism evidence="1">
    <name type="scientific">hydrothermal vent metagenome</name>
    <dbReference type="NCBI Taxonomy" id="652676"/>
    <lineage>
        <taxon>unclassified sequences</taxon>
        <taxon>metagenomes</taxon>
        <taxon>ecological metagenomes</taxon>
    </lineage>
</organism>
<dbReference type="InterPro" id="IPR025961">
    <property type="entry name" value="Metal_resist"/>
</dbReference>
<protein>
    <recommendedName>
        <fullName evidence="2">Periplasmic heavy metal sensor</fullName>
    </recommendedName>
</protein>
<reference evidence="1" key="1">
    <citation type="submission" date="2018-06" db="EMBL/GenBank/DDBJ databases">
        <authorList>
            <person name="Zhirakovskaya E."/>
        </authorList>
    </citation>
    <scope>NUCLEOTIDE SEQUENCE</scope>
</reference>